<keyword evidence="5" id="KW-1185">Reference proteome</keyword>
<dbReference type="RefSeq" id="WP_200247843.1">
    <property type="nucleotide sequence ID" value="NZ_JAENHK010000010.1"/>
</dbReference>
<feature type="domain" description="BD-FAE-like" evidence="3">
    <location>
        <begin position="74"/>
        <end position="268"/>
    </location>
</feature>
<dbReference type="SUPFAM" id="SSF53474">
    <property type="entry name" value="alpha/beta-Hydrolases"/>
    <property type="match status" value="1"/>
</dbReference>
<proteinExistence type="predicted"/>
<dbReference type="EMBL" id="JAENHK010000010">
    <property type="protein sequence ID" value="MBK1897555.1"/>
    <property type="molecule type" value="Genomic_DNA"/>
</dbReference>
<keyword evidence="2" id="KW-0732">Signal</keyword>
<keyword evidence="1 4" id="KW-0378">Hydrolase</keyword>
<comment type="caution">
    <text evidence="4">The sequence shown here is derived from an EMBL/GenBank/DDBJ whole genome shotgun (WGS) entry which is preliminary data.</text>
</comment>
<evidence type="ECO:0000259" key="3">
    <source>
        <dbReference type="Pfam" id="PF20434"/>
    </source>
</evidence>
<accession>A0ABS1FYS1</accession>
<dbReference type="Gene3D" id="3.40.50.1820">
    <property type="entry name" value="alpha/beta hydrolase"/>
    <property type="match status" value="1"/>
</dbReference>
<dbReference type="InterPro" id="IPR049492">
    <property type="entry name" value="BD-FAE-like_dom"/>
</dbReference>
<dbReference type="GO" id="GO:0016787">
    <property type="term" value="F:hydrolase activity"/>
    <property type="evidence" value="ECO:0007669"/>
    <property type="project" value="UniProtKB-KW"/>
</dbReference>
<dbReference type="InterPro" id="IPR050300">
    <property type="entry name" value="GDXG_lipolytic_enzyme"/>
</dbReference>
<feature type="signal peptide" evidence="2">
    <location>
        <begin position="1"/>
        <end position="19"/>
    </location>
</feature>
<evidence type="ECO:0000313" key="5">
    <source>
        <dbReference type="Proteomes" id="UP000628669"/>
    </source>
</evidence>
<dbReference type="InterPro" id="IPR029058">
    <property type="entry name" value="AB_hydrolase_fold"/>
</dbReference>
<organism evidence="4 5">
    <name type="scientific">Chryseobacterium paridis</name>
    <dbReference type="NCBI Taxonomy" id="2800328"/>
    <lineage>
        <taxon>Bacteria</taxon>
        <taxon>Pseudomonadati</taxon>
        <taxon>Bacteroidota</taxon>
        <taxon>Flavobacteriia</taxon>
        <taxon>Flavobacteriales</taxon>
        <taxon>Weeksellaceae</taxon>
        <taxon>Chryseobacterium group</taxon>
        <taxon>Chryseobacterium</taxon>
    </lineage>
</organism>
<dbReference type="Proteomes" id="UP000628669">
    <property type="component" value="Unassembled WGS sequence"/>
</dbReference>
<protein>
    <submittedName>
        <fullName evidence="4">Alpha/beta hydrolase</fullName>
    </submittedName>
</protein>
<evidence type="ECO:0000256" key="1">
    <source>
        <dbReference type="ARBA" id="ARBA00022801"/>
    </source>
</evidence>
<dbReference type="Pfam" id="PF20434">
    <property type="entry name" value="BD-FAE"/>
    <property type="match status" value="1"/>
</dbReference>
<evidence type="ECO:0000256" key="2">
    <source>
        <dbReference type="SAM" id="SignalP"/>
    </source>
</evidence>
<reference evidence="5" key="1">
    <citation type="submission" date="2021-01" db="EMBL/GenBank/DDBJ databases">
        <title>Genome public.</title>
        <authorList>
            <person name="Liu C."/>
            <person name="Sun Q."/>
        </authorList>
    </citation>
    <scope>NUCLEOTIDE SEQUENCE [LARGE SCALE GENOMIC DNA]</scope>
    <source>
        <strain evidence="5">YIM B02567</strain>
    </source>
</reference>
<evidence type="ECO:0000313" key="4">
    <source>
        <dbReference type="EMBL" id="MBK1897555.1"/>
    </source>
</evidence>
<gene>
    <name evidence="4" type="ORF">JHL15_17450</name>
</gene>
<feature type="chain" id="PRO_5047446755" evidence="2">
    <location>
        <begin position="20"/>
        <end position="314"/>
    </location>
</feature>
<dbReference type="PANTHER" id="PTHR48081:SF6">
    <property type="entry name" value="PEPTIDASE S9 PROLYL OLIGOPEPTIDASE CATALYTIC DOMAIN-CONTAINING PROTEIN"/>
    <property type="match status" value="1"/>
</dbReference>
<dbReference type="PANTHER" id="PTHR48081">
    <property type="entry name" value="AB HYDROLASE SUPERFAMILY PROTEIN C4A8.06C"/>
    <property type="match status" value="1"/>
</dbReference>
<sequence>MKRLFVFIIILLFISNNYTSQTSINKFEFSSDLEQISLWTKNNMPDQLGTRKAEIITDKGSVTNVSNPRLIIHRPKKPNGTAILVVSGGGYAHIELGKESTPTANWLQSEGVTAFELIYRLPQEGWKTTNVPFEDAQRAMRMIRSSAKNYGIDPHKIGILGFSAGGHLAGMIATQPNKKFYKPIDSKDSLSARPDFVGLIYPVISMLPPNNKTHAFKSILGVNPSTSEEIEFSVERQANAHTPPTFLAQAMDDPISPVENSILMDNALKKVNVPVEMHLFQTGGHGWGMGKKGSEVAVWPGIFKVWGENNGFWK</sequence>
<name>A0ABS1FYS1_9FLAO</name>